<evidence type="ECO:0000256" key="6">
    <source>
        <dbReference type="RuleBase" id="RU000461"/>
    </source>
</evidence>
<dbReference type="EMBL" id="JAGGNH010000008">
    <property type="protein sequence ID" value="KAJ0965356.1"/>
    <property type="molecule type" value="Genomic_DNA"/>
</dbReference>
<dbReference type="AlphaFoldDB" id="A0A9D5H6Q0"/>
<keyword evidence="5 6" id="KW-0349">Heme</keyword>
<organism evidence="8 9">
    <name type="scientific">Dioscorea zingiberensis</name>
    <dbReference type="NCBI Taxonomy" id="325984"/>
    <lineage>
        <taxon>Eukaryota</taxon>
        <taxon>Viridiplantae</taxon>
        <taxon>Streptophyta</taxon>
        <taxon>Embryophyta</taxon>
        <taxon>Tracheophyta</taxon>
        <taxon>Spermatophyta</taxon>
        <taxon>Magnoliopsida</taxon>
        <taxon>Liliopsida</taxon>
        <taxon>Dioscoreales</taxon>
        <taxon>Dioscoreaceae</taxon>
        <taxon>Dioscorea</taxon>
    </lineage>
</organism>
<comment type="cofactor">
    <cofactor evidence="5">
        <name>heme</name>
        <dbReference type="ChEBI" id="CHEBI:30413"/>
    </cofactor>
</comment>
<evidence type="ECO:0000256" key="4">
    <source>
        <dbReference type="ARBA" id="ARBA00023004"/>
    </source>
</evidence>
<evidence type="ECO:0000256" key="7">
    <source>
        <dbReference type="SAM" id="Phobius"/>
    </source>
</evidence>
<dbReference type="Gene3D" id="1.10.630.10">
    <property type="entry name" value="Cytochrome P450"/>
    <property type="match status" value="2"/>
</dbReference>
<dbReference type="PROSITE" id="PS00086">
    <property type="entry name" value="CYTOCHROME_P450"/>
    <property type="match status" value="2"/>
</dbReference>
<evidence type="ECO:0000256" key="1">
    <source>
        <dbReference type="ARBA" id="ARBA00010617"/>
    </source>
</evidence>
<feature type="transmembrane region" description="Helical" evidence="7">
    <location>
        <begin position="6"/>
        <end position="24"/>
    </location>
</feature>
<dbReference type="GO" id="GO:0005506">
    <property type="term" value="F:iron ion binding"/>
    <property type="evidence" value="ECO:0007669"/>
    <property type="project" value="InterPro"/>
</dbReference>
<dbReference type="GO" id="GO:0020037">
    <property type="term" value="F:heme binding"/>
    <property type="evidence" value="ECO:0007669"/>
    <property type="project" value="InterPro"/>
</dbReference>
<evidence type="ECO:0000256" key="2">
    <source>
        <dbReference type="ARBA" id="ARBA00022723"/>
    </source>
</evidence>
<dbReference type="GO" id="GO:0016705">
    <property type="term" value="F:oxidoreductase activity, acting on paired donors, with incorporation or reduction of molecular oxygen"/>
    <property type="evidence" value="ECO:0007669"/>
    <property type="project" value="InterPro"/>
</dbReference>
<reference evidence="8" key="2">
    <citation type="journal article" date="2022" name="Hortic Res">
        <title>The genome of Dioscorea zingiberensis sheds light on the biosynthesis, origin and evolution of the medicinally important diosgenin saponins.</title>
        <authorList>
            <person name="Li Y."/>
            <person name="Tan C."/>
            <person name="Li Z."/>
            <person name="Guo J."/>
            <person name="Li S."/>
            <person name="Chen X."/>
            <person name="Wang C."/>
            <person name="Dai X."/>
            <person name="Yang H."/>
            <person name="Song W."/>
            <person name="Hou L."/>
            <person name="Xu J."/>
            <person name="Tong Z."/>
            <person name="Xu A."/>
            <person name="Yuan X."/>
            <person name="Wang W."/>
            <person name="Yang Q."/>
            <person name="Chen L."/>
            <person name="Sun Z."/>
            <person name="Wang K."/>
            <person name="Pan B."/>
            <person name="Chen J."/>
            <person name="Bao Y."/>
            <person name="Liu F."/>
            <person name="Qi X."/>
            <person name="Gang D.R."/>
            <person name="Wen J."/>
            <person name="Li J."/>
        </authorList>
    </citation>
    <scope>NUCLEOTIDE SEQUENCE</scope>
    <source>
        <strain evidence="8">Dzin_1.0</strain>
    </source>
</reference>
<evidence type="ECO:0000313" key="9">
    <source>
        <dbReference type="Proteomes" id="UP001085076"/>
    </source>
</evidence>
<keyword evidence="7" id="KW-0472">Membrane</keyword>
<accession>A0A9D5H6Q0</accession>
<dbReference type="CDD" id="cd11064">
    <property type="entry name" value="CYP86A"/>
    <property type="match status" value="1"/>
</dbReference>
<name>A0A9D5H6Q0_9LILI</name>
<keyword evidence="2 5" id="KW-0479">Metal-binding</keyword>
<evidence type="ECO:0000313" key="8">
    <source>
        <dbReference type="EMBL" id="KAJ0965356.1"/>
    </source>
</evidence>
<dbReference type="PRINTS" id="PR00385">
    <property type="entry name" value="P450"/>
</dbReference>
<dbReference type="OrthoDB" id="1470350at2759"/>
<feature type="binding site" description="axial binding residue" evidence="5">
    <location>
        <position position="438"/>
    </location>
    <ligand>
        <name>heme</name>
        <dbReference type="ChEBI" id="CHEBI:30413"/>
    </ligand>
    <ligandPart>
        <name>Fe</name>
        <dbReference type="ChEBI" id="CHEBI:18248"/>
    </ligandPart>
</feature>
<proteinExistence type="inferred from homology"/>
<keyword evidence="6" id="KW-0503">Monooxygenase</keyword>
<evidence type="ECO:0000256" key="5">
    <source>
        <dbReference type="PIRSR" id="PIRSR602401-1"/>
    </source>
</evidence>
<dbReference type="InterPro" id="IPR001128">
    <property type="entry name" value="Cyt_P450"/>
</dbReference>
<sequence length="538" mass="61023">MELTSPILVSSIILISTILFLLLLQRRRTTRKQTIDGAPTLTFKDLVKNGHRFLDWTTEMLLSSPTNTITLPSTVATSNPSNIEHILKYNFSNYPKGHNITDTLHDLLGDGIFNTDGDHWKLQRKIASLQFNTKSIRSFVTNAVQIEVTTRLLPLLAAAAVSGEPIDLQDTLERFSFDNVCKVAFDVDPARLAGDAMDGGRFARAFDTAAEISTNRFRQPRFFWLLRRKLNLGEERRLKEAVRTVNEFAMKVVHDKKLKGKAGDDDLLSKFIEDDSEHSDEFLRDIIISFVLAGRDTTSSALTWFFWLVSSRPEIRRAIRDEVSAVRAKHGSEPGQELKLEELREMEYLHAALSETLRLYPPVSLEPRACLADDKLPDGTEVKKGWSVMYNSYAMGRMKSIWGEDCMEFRPERWLVNGEFQAKSPFKFPIFHAGPRTCLGKEMAYIQMKAVAASVLERWLVNGEFQAKSPFKFPIFHAGPRTCLGKEMAYIQMKAVAASVLERFELEMAPGEEKERAHGFTIVLRMNGGLPIVVKNRD</sequence>
<dbReference type="SUPFAM" id="SSF48264">
    <property type="entry name" value="Cytochrome P450"/>
    <property type="match status" value="2"/>
</dbReference>
<dbReference type="GO" id="GO:0006629">
    <property type="term" value="P:lipid metabolic process"/>
    <property type="evidence" value="ECO:0007669"/>
    <property type="project" value="UniProtKB-ARBA"/>
</dbReference>
<evidence type="ECO:0008006" key="10">
    <source>
        <dbReference type="Google" id="ProtNLM"/>
    </source>
</evidence>
<dbReference type="PANTHER" id="PTHR24296">
    <property type="entry name" value="CYTOCHROME P450"/>
    <property type="match status" value="1"/>
</dbReference>
<dbReference type="InterPro" id="IPR002401">
    <property type="entry name" value="Cyt_P450_E_grp-I"/>
</dbReference>
<keyword evidence="9" id="KW-1185">Reference proteome</keyword>
<keyword evidence="7" id="KW-0812">Transmembrane</keyword>
<protein>
    <recommendedName>
        <fullName evidence="10">Cytochrome P450</fullName>
    </recommendedName>
</protein>
<comment type="caution">
    <text evidence="8">The sequence shown here is derived from an EMBL/GenBank/DDBJ whole genome shotgun (WGS) entry which is preliminary data.</text>
</comment>
<keyword evidence="3 6" id="KW-0560">Oxidoreductase</keyword>
<dbReference type="InterPro" id="IPR017972">
    <property type="entry name" value="Cyt_P450_CS"/>
</dbReference>
<keyword evidence="7" id="KW-1133">Transmembrane helix</keyword>
<reference evidence="8" key="1">
    <citation type="submission" date="2021-03" db="EMBL/GenBank/DDBJ databases">
        <authorList>
            <person name="Li Z."/>
            <person name="Yang C."/>
        </authorList>
    </citation>
    <scope>NUCLEOTIDE SEQUENCE</scope>
    <source>
        <strain evidence="8">Dzin_1.0</strain>
        <tissue evidence="8">Leaf</tissue>
    </source>
</reference>
<keyword evidence="4 5" id="KW-0408">Iron</keyword>
<evidence type="ECO:0000256" key="3">
    <source>
        <dbReference type="ARBA" id="ARBA00023002"/>
    </source>
</evidence>
<gene>
    <name evidence="8" type="ORF">J5N97_026494</name>
</gene>
<dbReference type="Proteomes" id="UP001085076">
    <property type="component" value="Miscellaneous, Linkage group lg08"/>
</dbReference>
<dbReference type="PRINTS" id="PR00463">
    <property type="entry name" value="EP450I"/>
</dbReference>
<dbReference type="Pfam" id="PF00067">
    <property type="entry name" value="p450"/>
    <property type="match status" value="1"/>
</dbReference>
<dbReference type="InterPro" id="IPR036396">
    <property type="entry name" value="Cyt_P450_sf"/>
</dbReference>
<dbReference type="GO" id="GO:0004497">
    <property type="term" value="F:monooxygenase activity"/>
    <property type="evidence" value="ECO:0007669"/>
    <property type="project" value="UniProtKB-KW"/>
</dbReference>
<comment type="similarity">
    <text evidence="1 6">Belongs to the cytochrome P450 family.</text>
</comment>